<evidence type="ECO:0000256" key="8">
    <source>
        <dbReference type="SAM" id="MobiDB-lite"/>
    </source>
</evidence>
<protein>
    <submittedName>
        <fullName evidence="9">EOG090X0IS7</fullName>
    </submittedName>
</protein>
<comment type="similarity">
    <text evidence="6">Belongs to the BRMS1 family.</text>
</comment>
<dbReference type="AlphaFoldDB" id="A0A9N6ZDU4"/>
<evidence type="ECO:0000256" key="1">
    <source>
        <dbReference type="ARBA" id="ARBA00004123"/>
    </source>
</evidence>
<gene>
    <name evidence="9" type="primary">EOG090X0IS7</name>
</gene>
<name>A0A9N6ZDU4_9CRUS</name>
<feature type="coiled-coil region" evidence="7">
    <location>
        <begin position="158"/>
        <end position="185"/>
    </location>
</feature>
<reference evidence="9" key="1">
    <citation type="submission" date="2021-04" db="EMBL/GenBank/DDBJ databases">
        <authorList>
            <person name="Cornetti L."/>
        </authorList>
    </citation>
    <scope>NUCLEOTIDE SEQUENCE</scope>
</reference>
<evidence type="ECO:0000313" key="9">
    <source>
        <dbReference type="EMBL" id="CAG4635194.1"/>
    </source>
</evidence>
<evidence type="ECO:0000256" key="3">
    <source>
        <dbReference type="ARBA" id="ARBA00023015"/>
    </source>
</evidence>
<dbReference type="FunFam" id="1.20.5.1500:FF:000002">
    <property type="entry name" value="breast cancer metastasis-suppressor 1-like protein-A"/>
    <property type="match status" value="1"/>
</dbReference>
<sequence>MPVVHNETTHGQEDNSDGEGEHEEMGDHLSPTHDSDKGGSSEDSSSDSGSEDSSEMDEEECENRRTECLDDMIDLEKQFSYLKEQLYQERITQIENKLQEVMAEQAAEYLGPLAELKEAVTVRTQVAGILRQLRLENIQTKAIAEEVAASQDFESRKALLLDSIKESLNEKIRRLEEDRNQVGLLECDSFLTKSRSLQGGFGGLSSGFRGEERESKDKDKRRKPITVTGPYIVYMLSEADILEDWTLIRKALTASKRKDYPL</sequence>
<dbReference type="GO" id="GO:0005654">
    <property type="term" value="C:nucleoplasm"/>
    <property type="evidence" value="ECO:0007669"/>
    <property type="project" value="UniProtKB-ARBA"/>
</dbReference>
<keyword evidence="5" id="KW-0539">Nucleus</keyword>
<comment type="subcellular location">
    <subcellularLocation>
        <location evidence="1">Nucleus</location>
    </subcellularLocation>
</comment>
<accession>A0A9N6ZDU4</accession>
<dbReference type="Pfam" id="PF08598">
    <property type="entry name" value="Sds3"/>
    <property type="match status" value="1"/>
</dbReference>
<evidence type="ECO:0000256" key="2">
    <source>
        <dbReference type="ARBA" id="ARBA00022491"/>
    </source>
</evidence>
<evidence type="ECO:0000256" key="6">
    <source>
        <dbReference type="ARBA" id="ARBA00038256"/>
    </source>
</evidence>
<feature type="compositionally biased region" description="Basic and acidic residues" evidence="8">
    <location>
        <begin position="209"/>
        <end position="218"/>
    </location>
</feature>
<keyword evidence="3" id="KW-0805">Transcription regulation</keyword>
<organism evidence="9">
    <name type="scientific">Alona affinis</name>
    <dbReference type="NCBI Taxonomy" id="381656"/>
    <lineage>
        <taxon>Eukaryota</taxon>
        <taxon>Metazoa</taxon>
        <taxon>Ecdysozoa</taxon>
        <taxon>Arthropoda</taxon>
        <taxon>Crustacea</taxon>
        <taxon>Branchiopoda</taxon>
        <taxon>Diplostraca</taxon>
        <taxon>Cladocera</taxon>
        <taxon>Anomopoda</taxon>
        <taxon>Chydoridae</taxon>
        <taxon>Alona</taxon>
    </lineage>
</organism>
<dbReference type="SMART" id="SM01401">
    <property type="entry name" value="Sds3"/>
    <property type="match status" value="1"/>
</dbReference>
<dbReference type="InterPro" id="IPR013907">
    <property type="entry name" value="Sds3"/>
</dbReference>
<evidence type="ECO:0000256" key="7">
    <source>
        <dbReference type="SAM" id="Coils"/>
    </source>
</evidence>
<feature type="compositionally biased region" description="Acidic residues" evidence="8">
    <location>
        <begin position="49"/>
        <end position="61"/>
    </location>
</feature>
<dbReference type="PANTHER" id="PTHR21964">
    <property type="entry name" value="BREAST CANCER METASTASIS-SUPPRESSOR 1"/>
    <property type="match status" value="1"/>
</dbReference>
<proteinExistence type="inferred from homology"/>
<feature type="compositionally biased region" description="Basic and acidic residues" evidence="8">
    <location>
        <begin position="23"/>
        <end position="40"/>
    </location>
</feature>
<dbReference type="GO" id="GO:0010468">
    <property type="term" value="P:regulation of gene expression"/>
    <property type="evidence" value="ECO:0007669"/>
    <property type="project" value="UniProtKB-ARBA"/>
</dbReference>
<keyword evidence="2" id="KW-0678">Repressor</keyword>
<dbReference type="EMBL" id="OC978539">
    <property type="protein sequence ID" value="CAG4635194.1"/>
    <property type="molecule type" value="Genomic_DNA"/>
</dbReference>
<evidence type="ECO:0000256" key="4">
    <source>
        <dbReference type="ARBA" id="ARBA00023163"/>
    </source>
</evidence>
<feature type="region of interest" description="Disordered" evidence="8">
    <location>
        <begin position="1"/>
        <end position="64"/>
    </location>
</feature>
<keyword evidence="4" id="KW-0804">Transcription</keyword>
<evidence type="ECO:0000256" key="5">
    <source>
        <dbReference type="ARBA" id="ARBA00023242"/>
    </source>
</evidence>
<feature type="region of interest" description="Disordered" evidence="8">
    <location>
        <begin position="202"/>
        <end position="222"/>
    </location>
</feature>
<keyword evidence="7" id="KW-0175">Coiled coil</keyword>
<dbReference type="Gene3D" id="1.20.5.1500">
    <property type="match status" value="1"/>
</dbReference>